<organism evidence="1 2">
    <name type="scientific">Debaryomyces hansenii (strain ATCC 36239 / CBS 767 / BCRC 21394 / JCM 1990 / NBRC 0083 / IGC 2968)</name>
    <name type="common">Yeast</name>
    <name type="synonym">Torulaspora hansenii</name>
    <dbReference type="NCBI Taxonomy" id="284592"/>
    <lineage>
        <taxon>Eukaryota</taxon>
        <taxon>Fungi</taxon>
        <taxon>Dikarya</taxon>
        <taxon>Ascomycota</taxon>
        <taxon>Saccharomycotina</taxon>
        <taxon>Pichiomycetes</taxon>
        <taxon>Debaryomycetaceae</taxon>
        <taxon>Debaryomyces</taxon>
    </lineage>
</organism>
<dbReference type="OrthoDB" id="4014169at2759"/>
<dbReference type="Proteomes" id="UP000000599">
    <property type="component" value="Chromosome B"/>
</dbReference>
<dbReference type="InParanoid" id="B5RSZ3"/>
<dbReference type="eggNOG" id="ENOG502RQ4C">
    <property type="taxonomic scope" value="Eukaryota"/>
</dbReference>
<keyword evidence="2" id="KW-1185">Reference proteome</keyword>
<dbReference type="RefSeq" id="XP_002770114.1">
    <property type="nucleotide sequence ID" value="XM_002770068.1"/>
</dbReference>
<dbReference type="OMA" id="THECNIA"/>
<evidence type="ECO:0000313" key="2">
    <source>
        <dbReference type="Proteomes" id="UP000000599"/>
    </source>
</evidence>
<proteinExistence type="predicted"/>
<dbReference type="VEuPathDB" id="FungiDB:DEHA2B11770g"/>
<gene>
    <name evidence="1" type="ordered locus">DEHA2B11770g</name>
</gene>
<dbReference type="HOGENOM" id="CLU_624064_0_0_1"/>
<dbReference type="EMBL" id="CR382134">
    <property type="protein sequence ID" value="CAR65483.1"/>
    <property type="molecule type" value="Genomic_DNA"/>
</dbReference>
<accession>B5RSZ3</accession>
<dbReference type="KEGG" id="dha:DEHA2B11770g"/>
<dbReference type="AlphaFoldDB" id="B5RSZ3"/>
<evidence type="ECO:0000313" key="1">
    <source>
        <dbReference type="EMBL" id="CAR65483.1"/>
    </source>
</evidence>
<protein>
    <submittedName>
        <fullName evidence="1">DEHA2B11770p</fullName>
    </submittedName>
</protein>
<dbReference type="GeneID" id="8998237"/>
<name>B5RSZ3_DEBHA</name>
<reference evidence="1 2" key="1">
    <citation type="journal article" date="2004" name="Nature">
        <title>Genome evolution in yeasts.</title>
        <authorList>
            <consortium name="Genolevures"/>
            <person name="Dujon B."/>
            <person name="Sherman D."/>
            <person name="Fischer G."/>
            <person name="Durrens P."/>
            <person name="Casaregola S."/>
            <person name="Lafontaine I."/>
            <person name="de Montigny J."/>
            <person name="Marck C."/>
            <person name="Neuveglise C."/>
            <person name="Talla E."/>
            <person name="Goffard N."/>
            <person name="Frangeul L."/>
            <person name="Aigle M."/>
            <person name="Anthouard V."/>
            <person name="Babour A."/>
            <person name="Barbe V."/>
            <person name="Barnay S."/>
            <person name="Blanchin S."/>
            <person name="Beckerich J.M."/>
            <person name="Beyne E."/>
            <person name="Bleykasten C."/>
            <person name="Boisrame A."/>
            <person name="Boyer J."/>
            <person name="Cattolico L."/>
            <person name="Confanioleri F."/>
            <person name="de Daruvar A."/>
            <person name="Despons L."/>
            <person name="Fabre E."/>
            <person name="Fairhead C."/>
            <person name="Ferry-Dumazet H."/>
            <person name="Groppi A."/>
            <person name="Hantraye F."/>
            <person name="Hennequin C."/>
            <person name="Jauniaux N."/>
            <person name="Joyet P."/>
            <person name="Kachouri R."/>
            <person name="Kerrest A."/>
            <person name="Koszul R."/>
            <person name="Lemaire M."/>
            <person name="Lesur I."/>
            <person name="Ma L."/>
            <person name="Muller H."/>
            <person name="Nicaud J.M."/>
            <person name="Nikolski M."/>
            <person name="Oztas S."/>
            <person name="Ozier-Kalogeropoulos O."/>
            <person name="Pellenz S."/>
            <person name="Potier S."/>
            <person name="Richard G.F."/>
            <person name="Straub M.L."/>
            <person name="Suleau A."/>
            <person name="Swennene D."/>
            <person name="Tekaia F."/>
            <person name="Wesolowski-Louvel M."/>
            <person name="Westhof E."/>
            <person name="Wirth B."/>
            <person name="Zeniou-Meyer M."/>
            <person name="Zivanovic I."/>
            <person name="Bolotin-Fukuhara M."/>
            <person name="Thierry A."/>
            <person name="Bouchier C."/>
            <person name="Caudron B."/>
            <person name="Scarpelli C."/>
            <person name="Gaillardin C."/>
            <person name="Weissenbach J."/>
            <person name="Wincker P."/>
            <person name="Souciet J.L."/>
        </authorList>
    </citation>
    <scope>NUCLEOTIDE SEQUENCE [LARGE SCALE GENOMIC DNA]</scope>
    <source>
        <strain evidence="2">ATCC 36239 / CBS 767 / BCRC 21394 / JCM 1990 / NBRC 0083 / IGC 2968</strain>
    </source>
</reference>
<sequence length="439" mass="51112">MSRVLSTLSRRVKPLKLQSIRLSSKVAKGIDGVNEKQRDTITHRAGESDPIDLSRTFDALDSSSMKTMEKILDILHDAEEQSDSKKTNNLVHSIETLEDTKYLNEFTTRFGEEIFEYKVIRYLNDSEIIGNDPTIWGTIPDAYNDYIKEFTNEYLQMNNSFFKNNEITFNGNLNHFQSIAKYFMENDSRCLQRISREIEILAKYQRTQTFTKKKYNFPKLSLPPPYPYDSENPLVIMKALSTKKELNLLPFIVNDRDVIEKLIIKKQVRNKNEVTPVEMISSLMEAQELEGSKLFTIMVKKCLYSTNQLNNQKLIDTLLNNESIKSIIASESKIPSRLFSYNNYKLALSGSSVVNIDDDLKILELLKSQFNRFFGLFYRISAFEAEKWMSKLVEFYLQGSSIDTTKLSNESIEYFKQFMSSVEMDTSKSKWTKKWQIKQ</sequence>